<feature type="region of interest" description="Disordered" evidence="1">
    <location>
        <begin position="1"/>
        <end position="31"/>
    </location>
</feature>
<feature type="compositionally biased region" description="Polar residues" evidence="1">
    <location>
        <begin position="209"/>
        <end position="219"/>
    </location>
</feature>
<protein>
    <submittedName>
        <fullName evidence="2">Uncharacterized protein</fullName>
    </submittedName>
</protein>
<dbReference type="EMBL" id="JABXXO010000012">
    <property type="protein sequence ID" value="KAF7762228.1"/>
    <property type="molecule type" value="Genomic_DNA"/>
</dbReference>
<feature type="compositionally biased region" description="Basic and acidic residues" evidence="1">
    <location>
        <begin position="84"/>
        <end position="93"/>
    </location>
</feature>
<evidence type="ECO:0000256" key="1">
    <source>
        <dbReference type="SAM" id="MobiDB-lite"/>
    </source>
</evidence>
<feature type="compositionally biased region" description="Polar residues" evidence="1">
    <location>
        <begin position="15"/>
        <end position="31"/>
    </location>
</feature>
<evidence type="ECO:0000313" key="2">
    <source>
        <dbReference type="EMBL" id="KAF7762228.1"/>
    </source>
</evidence>
<dbReference type="AlphaFoldDB" id="A0A8H7C552"/>
<proteinExistence type="predicted"/>
<feature type="region of interest" description="Disordered" evidence="1">
    <location>
        <begin position="298"/>
        <end position="348"/>
    </location>
</feature>
<feature type="compositionally biased region" description="Polar residues" evidence="1">
    <location>
        <begin position="334"/>
        <end position="348"/>
    </location>
</feature>
<feature type="compositionally biased region" description="Basic and acidic residues" evidence="1">
    <location>
        <begin position="318"/>
        <end position="331"/>
    </location>
</feature>
<evidence type="ECO:0000313" key="3">
    <source>
        <dbReference type="Proteomes" id="UP000629468"/>
    </source>
</evidence>
<reference evidence="2 3" key="1">
    <citation type="journal article" name="Sci. Rep.">
        <title>Telomere-to-telomere assembled and centromere annotated genomes of the two main subspecies of the button mushroom Agaricus bisporus reveal especially polymorphic chromosome ends.</title>
        <authorList>
            <person name="Sonnenberg A.S.M."/>
            <person name="Sedaghat-Telgerd N."/>
            <person name="Lavrijssen B."/>
            <person name="Ohm R.A."/>
            <person name="Hendrickx P.M."/>
            <person name="Scholtmeijer K."/>
            <person name="Baars J.J.P."/>
            <person name="van Peer A."/>
        </authorList>
    </citation>
    <scope>NUCLEOTIDE SEQUENCE [LARGE SCALE GENOMIC DNA]</scope>
    <source>
        <strain evidence="2 3">H119_p4</strain>
    </source>
</reference>
<feature type="compositionally biased region" description="Low complexity" evidence="1">
    <location>
        <begin position="299"/>
        <end position="316"/>
    </location>
</feature>
<feature type="region of interest" description="Disordered" evidence="1">
    <location>
        <begin position="175"/>
        <end position="231"/>
    </location>
</feature>
<sequence>MASFAKVYNAKIRRSSSQDSPPLSNRTGLNTQEIPPQLCHLTGDALDVPFPPIALGGYIKYYRTHSGPGERRKTARSPSPSRNVRNDLQDDKTKRRASSGSILFRPFLSHVPKPSPSNEIPPKSQLFGTRTKISSPIPSSYPQVPKKRYLSIIPEASRETIRVDLDDSAIFTSKPRKPRVVSSPPALLTPDKLSSLTSSDPKIPVLSDHPSSPITSSPVRSADIRTVSRTSALRRSRRRLLRTPSVKNDFAPYAKELMNMKSDSDIPRLLSRQYSSGSDVTDEEGTMSATESVNTAMTSLLDPSSSPSSPSLPVSPTKHREENPSHKDNDILRASSNTSPTPLDRSQSPQIFDLFHSAGSGLLDDWDLQKFMTMAAGNNDAGKRDSWASFTTAKSSPDVLPAVYETAENPTRDMLGDEEFVIIGRAL</sequence>
<organism evidence="2 3">
    <name type="scientific">Agaricus bisporus var. burnettii</name>
    <dbReference type="NCBI Taxonomy" id="192524"/>
    <lineage>
        <taxon>Eukaryota</taxon>
        <taxon>Fungi</taxon>
        <taxon>Dikarya</taxon>
        <taxon>Basidiomycota</taxon>
        <taxon>Agaricomycotina</taxon>
        <taxon>Agaricomycetes</taxon>
        <taxon>Agaricomycetidae</taxon>
        <taxon>Agaricales</taxon>
        <taxon>Agaricineae</taxon>
        <taxon>Agaricaceae</taxon>
        <taxon>Agaricus</taxon>
    </lineage>
</organism>
<name>A0A8H7C552_AGABI</name>
<dbReference type="Proteomes" id="UP000629468">
    <property type="component" value="Unassembled WGS sequence"/>
</dbReference>
<comment type="caution">
    <text evidence="2">The sequence shown here is derived from an EMBL/GenBank/DDBJ whole genome shotgun (WGS) entry which is preliminary data.</text>
</comment>
<gene>
    <name evidence="2" type="ORF">Agabi119p4_8821</name>
</gene>
<feature type="region of interest" description="Disordered" evidence="1">
    <location>
        <begin position="64"/>
        <end position="122"/>
    </location>
</feature>
<accession>A0A8H7C552</accession>